<dbReference type="UniPathway" id="UPA00253">
    <property type="reaction ID" value="UER00332"/>
</dbReference>
<keyword evidence="5" id="KW-0662">Pyridine nucleotide biosynthesis</keyword>
<protein>
    <recommendedName>
        <fullName evidence="4">nicotinate-nucleotide adenylyltransferase</fullName>
        <ecNumber evidence="4">2.7.7.18</ecNumber>
    </recommendedName>
    <alternativeName>
        <fullName evidence="13">Deamido-NAD(+) diphosphorylase</fullName>
    </alternativeName>
    <alternativeName>
        <fullName evidence="12">Deamido-NAD(+) pyrophosphorylase</fullName>
    </alternativeName>
    <alternativeName>
        <fullName evidence="11">Nicotinate mononucleotide adenylyltransferase</fullName>
    </alternativeName>
</protein>
<dbReference type="PANTHER" id="PTHR39321">
    <property type="entry name" value="NICOTINATE-NUCLEOTIDE ADENYLYLTRANSFERASE-RELATED"/>
    <property type="match status" value="1"/>
</dbReference>
<evidence type="ECO:0000256" key="13">
    <source>
        <dbReference type="ARBA" id="ARBA00033353"/>
    </source>
</evidence>
<comment type="caution">
    <text evidence="16">The sequence shown here is derived from an EMBL/GenBank/DDBJ whole genome shotgun (WGS) entry which is preliminary data.</text>
</comment>
<keyword evidence="6 16" id="KW-0808">Transferase</keyword>
<evidence type="ECO:0000256" key="12">
    <source>
        <dbReference type="ARBA" id="ARBA00033140"/>
    </source>
</evidence>
<dbReference type="STRING" id="1381081.BIY22_02655"/>
<dbReference type="OrthoDB" id="5295945at2"/>
<keyword evidence="10" id="KW-0520">NAD</keyword>
<comment type="catalytic activity">
    <reaction evidence="14">
        <text>nicotinate beta-D-ribonucleotide + ATP + H(+) = deamido-NAD(+) + diphosphate</text>
        <dbReference type="Rhea" id="RHEA:22860"/>
        <dbReference type="ChEBI" id="CHEBI:15378"/>
        <dbReference type="ChEBI" id="CHEBI:30616"/>
        <dbReference type="ChEBI" id="CHEBI:33019"/>
        <dbReference type="ChEBI" id="CHEBI:57502"/>
        <dbReference type="ChEBI" id="CHEBI:58437"/>
        <dbReference type="EC" id="2.7.7.18"/>
    </reaction>
</comment>
<evidence type="ECO:0000256" key="7">
    <source>
        <dbReference type="ARBA" id="ARBA00022695"/>
    </source>
</evidence>
<dbReference type="GO" id="GO:0009435">
    <property type="term" value="P:NAD+ biosynthetic process"/>
    <property type="evidence" value="ECO:0007669"/>
    <property type="project" value="UniProtKB-UniPathway"/>
</dbReference>
<dbReference type="NCBIfam" id="NF006479">
    <property type="entry name" value="PRK08887.1"/>
    <property type="match status" value="1"/>
</dbReference>
<evidence type="ECO:0000256" key="4">
    <source>
        <dbReference type="ARBA" id="ARBA00012389"/>
    </source>
</evidence>
<feature type="domain" description="Cytidyltransferase-like" evidence="15">
    <location>
        <begin position="6"/>
        <end position="146"/>
    </location>
</feature>
<dbReference type="PANTHER" id="PTHR39321:SF3">
    <property type="entry name" value="PHOSPHOPANTETHEINE ADENYLYLTRANSFERASE"/>
    <property type="match status" value="1"/>
</dbReference>
<evidence type="ECO:0000256" key="6">
    <source>
        <dbReference type="ARBA" id="ARBA00022679"/>
    </source>
</evidence>
<dbReference type="SUPFAM" id="SSF52374">
    <property type="entry name" value="Nucleotidylyl transferase"/>
    <property type="match status" value="1"/>
</dbReference>
<keyword evidence="9" id="KW-0067">ATP-binding</keyword>
<comment type="function">
    <text evidence="1">Catalyzes the reversible adenylation of nicotinate mononucleotide (NaMN) to nicotinic acid adenine dinucleotide (NaAD).</text>
</comment>
<comment type="similarity">
    <text evidence="3">Belongs to the NadD family.</text>
</comment>
<dbReference type="EC" id="2.7.7.18" evidence="4"/>
<evidence type="ECO:0000256" key="2">
    <source>
        <dbReference type="ARBA" id="ARBA00005019"/>
    </source>
</evidence>
<comment type="pathway">
    <text evidence="2">Cofactor biosynthesis; NAD(+) biosynthesis; deamido-NAD(+) from nicotinate D-ribonucleotide: step 1/1.</text>
</comment>
<evidence type="ECO:0000259" key="15">
    <source>
        <dbReference type="Pfam" id="PF01467"/>
    </source>
</evidence>
<dbReference type="Pfam" id="PF01467">
    <property type="entry name" value="CTP_transf_like"/>
    <property type="match status" value="1"/>
</dbReference>
<dbReference type="InterPro" id="IPR004821">
    <property type="entry name" value="Cyt_trans-like"/>
</dbReference>
<gene>
    <name evidence="16" type="ORF">BIY22_02655</name>
</gene>
<evidence type="ECO:0000256" key="14">
    <source>
        <dbReference type="ARBA" id="ARBA00048721"/>
    </source>
</evidence>
<evidence type="ECO:0000256" key="11">
    <source>
        <dbReference type="ARBA" id="ARBA00031253"/>
    </source>
</evidence>
<sequence length="172" mass="19333">MTKIAVFGSAFNPPSLGHRSVVESLGHFDRVLLLPSIAHAWGKEMLDYSHRVQLVNAFIEDLQLSNLECCTLEKDLYQQSQGGAVTTFAVLSELQRQVPDAELTFVLGPDNLLSFSKFYKADEIVKRWSVMACPEKVAIRSTDIRAALAENRSIEHLTTAKVCKILTENRYY</sequence>
<evidence type="ECO:0000256" key="3">
    <source>
        <dbReference type="ARBA" id="ARBA00009014"/>
    </source>
</evidence>
<evidence type="ECO:0000256" key="10">
    <source>
        <dbReference type="ARBA" id="ARBA00023027"/>
    </source>
</evidence>
<evidence type="ECO:0000256" key="5">
    <source>
        <dbReference type="ARBA" id="ARBA00022642"/>
    </source>
</evidence>
<dbReference type="Proteomes" id="UP000186313">
    <property type="component" value="Unassembled WGS sequence"/>
</dbReference>
<organism evidence="16 17">
    <name type="scientific">Vibrio panuliri</name>
    <dbReference type="NCBI Taxonomy" id="1381081"/>
    <lineage>
        <taxon>Bacteria</taxon>
        <taxon>Pseudomonadati</taxon>
        <taxon>Pseudomonadota</taxon>
        <taxon>Gammaproteobacteria</taxon>
        <taxon>Vibrionales</taxon>
        <taxon>Vibrionaceae</taxon>
        <taxon>Vibrio</taxon>
    </lineage>
</organism>
<evidence type="ECO:0000313" key="16">
    <source>
        <dbReference type="EMBL" id="OLQ93410.1"/>
    </source>
</evidence>
<reference evidence="16 17" key="1">
    <citation type="submission" date="2016-09" db="EMBL/GenBank/DDBJ databases">
        <title>Genomic Taxonomy of the Vibrionaceae.</title>
        <authorList>
            <person name="Gonzalez-Castillo A."/>
            <person name="Gomez-Gil B."/>
            <person name="Enciso-Ibarra K."/>
        </authorList>
    </citation>
    <scope>NUCLEOTIDE SEQUENCE [LARGE SCALE GENOMIC DNA]</scope>
    <source>
        <strain evidence="16 17">CAIM 703</strain>
    </source>
</reference>
<dbReference type="AlphaFoldDB" id="A0A1Q9HRC1"/>
<name>A0A1Q9HRC1_9VIBR</name>
<evidence type="ECO:0000256" key="1">
    <source>
        <dbReference type="ARBA" id="ARBA00002324"/>
    </source>
</evidence>
<keyword evidence="7 16" id="KW-0548">Nucleotidyltransferase</keyword>
<dbReference type="RefSeq" id="WP_075706046.1">
    <property type="nucleotide sequence ID" value="NZ_MJMJ01000001.1"/>
</dbReference>
<dbReference type="InterPro" id="IPR014729">
    <property type="entry name" value="Rossmann-like_a/b/a_fold"/>
</dbReference>
<dbReference type="GO" id="GO:0005524">
    <property type="term" value="F:ATP binding"/>
    <property type="evidence" value="ECO:0007669"/>
    <property type="project" value="UniProtKB-KW"/>
</dbReference>
<evidence type="ECO:0000256" key="8">
    <source>
        <dbReference type="ARBA" id="ARBA00022741"/>
    </source>
</evidence>
<dbReference type="GO" id="GO:0004515">
    <property type="term" value="F:nicotinate-nucleotide adenylyltransferase activity"/>
    <property type="evidence" value="ECO:0007669"/>
    <property type="project" value="UniProtKB-EC"/>
</dbReference>
<keyword evidence="8" id="KW-0547">Nucleotide-binding</keyword>
<evidence type="ECO:0000313" key="17">
    <source>
        <dbReference type="Proteomes" id="UP000186313"/>
    </source>
</evidence>
<proteinExistence type="inferred from homology"/>
<dbReference type="Gene3D" id="3.40.50.620">
    <property type="entry name" value="HUPs"/>
    <property type="match status" value="1"/>
</dbReference>
<evidence type="ECO:0000256" key="9">
    <source>
        <dbReference type="ARBA" id="ARBA00022840"/>
    </source>
</evidence>
<accession>A0A1Q9HRC1</accession>
<dbReference type="EMBL" id="MJMJ01000001">
    <property type="protein sequence ID" value="OLQ93410.1"/>
    <property type="molecule type" value="Genomic_DNA"/>
</dbReference>
<dbReference type="InterPro" id="IPR005248">
    <property type="entry name" value="NadD/NMNAT"/>
</dbReference>
<dbReference type="CDD" id="cd02165">
    <property type="entry name" value="NMNAT"/>
    <property type="match status" value="1"/>
</dbReference>